<sequence>MRRTNYRSTGPLSALFAATLIAMPLAATSVSAQERPMRDPVIRVTGTGEASVAPDMAIINLTVARNAETAEKALADNNTAMNQVLAALKTAGIAEKDLQTSNFSIYPQYQQNEPKDGRIDPPKIIGYEVQNGVTVKIRDLKALGGIIDQSVKLGVNQGGQITFTNDDPSGARTEARKKAVAEAMEKARTLAEAAGVKVGKVVDISEGEDRFMPPSPMPRMAAMKAESDSFAVAAGENTYSISVTMTLAIDQN</sequence>
<dbReference type="RefSeq" id="WP_306833161.1">
    <property type="nucleotide sequence ID" value="NZ_JAUSRF010000004.1"/>
</dbReference>
<evidence type="ECO:0000313" key="3">
    <source>
        <dbReference type="Proteomes" id="UP001241472"/>
    </source>
</evidence>
<protein>
    <submittedName>
        <fullName evidence="2">Uncharacterized protein YggE</fullName>
    </submittedName>
</protein>
<dbReference type="Pfam" id="PF04402">
    <property type="entry name" value="SIMPL"/>
    <property type="match status" value="1"/>
</dbReference>
<dbReference type="PANTHER" id="PTHR34387">
    <property type="entry name" value="SLR1258 PROTEIN"/>
    <property type="match status" value="1"/>
</dbReference>
<dbReference type="Gene3D" id="3.30.110.170">
    <property type="entry name" value="Protein of unknown function (DUF541), domain 1"/>
    <property type="match status" value="1"/>
</dbReference>
<dbReference type="InterPro" id="IPR052022">
    <property type="entry name" value="26kDa_periplasmic_antigen"/>
</dbReference>
<name>A0ABT9PR57_9HYPH</name>
<comment type="caution">
    <text evidence="2">The sequence shown here is derived from an EMBL/GenBank/DDBJ whole genome shotgun (WGS) entry which is preliminary data.</text>
</comment>
<evidence type="ECO:0000256" key="1">
    <source>
        <dbReference type="SAM" id="SignalP"/>
    </source>
</evidence>
<dbReference type="EMBL" id="JAUSRF010000004">
    <property type="protein sequence ID" value="MDP9836939.1"/>
    <property type="molecule type" value="Genomic_DNA"/>
</dbReference>
<evidence type="ECO:0000313" key="2">
    <source>
        <dbReference type="EMBL" id="MDP9836939.1"/>
    </source>
</evidence>
<feature type="signal peptide" evidence="1">
    <location>
        <begin position="1"/>
        <end position="32"/>
    </location>
</feature>
<gene>
    <name evidence="2" type="ORF">J2T09_001684</name>
</gene>
<organism evidence="2 3">
    <name type="scientific">Neorhizobium huautlense</name>
    <dbReference type="NCBI Taxonomy" id="67774"/>
    <lineage>
        <taxon>Bacteria</taxon>
        <taxon>Pseudomonadati</taxon>
        <taxon>Pseudomonadota</taxon>
        <taxon>Alphaproteobacteria</taxon>
        <taxon>Hyphomicrobiales</taxon>
        <taxon>Rhizobiaceae</taxon>
        <taxon>Rhizobium/Agrobacterium group</taxon>
        <taxon>Neorhizobium</taxon>
    </lineage>
</organism>
<dbReference type="InterPro" id="IPR007497">
    <property type="entry name" value="SIMPL/DUF541"/>
</dbReference>
<feature type="chain" id="PRO_5045134237" evidence="1">
    <location>
        <begin position="33"/>
        <end position="252"/>
    </location>
</feature>
<dbReference type="Proteomes" id="UP001241472">
    <property type="component" value="Unassembled WGS sequence"/>
</dbReference>
<reference evidence="2 3" key="1">
    <citation type="submission" date="2023-07" db="EMBL/GenBank/DDBJ databases">
        <title>Sorghum-associated microbial communities from plants grown in Nebraska, USA.</title>
        <authorList>
            <person name="Schachtman D."/>
        </authorList>
    </citation>
    <scope>NUCLEOTIDE SEQUENCE [LARGE SCALE GENOMIC DNA]</scope>
    <source>
        <strain evidence="2 3">DS1307</strain>
    </source>
</reference>
<keyword evidence="3" id="KW-1185">Reference proteome</keyword>
<accession>A0ABT9PR57</accession>
<dbReference type="PANTHER" id="PTHR34387:SF2">
    <property type="entry name" value="SLR1258 PROTEIN"/>
    <property type="match status" value="1"/>
</dbReference>
<dbReference type="Gene3D" id="3.30.70.2970">
    <property type="entry name" value="Protein of unknown function (DUF541), domain 2"/>
    <property type="match status" value="1"/>
</dbReference>
<keyword evidence="1" id="KW-0732">Signal</keyword>
<proteinExistence type="predicted"/>